<dbReference type="PANTHER" id="PTHR31210">
    <property type="entry name" value="OS06G0731900 PROTEIN"/>
    <property type="match status" value="1"/>
</dbReference>
<feature type="region of interest" description="Disordered" evidence="1">
    <location>
        <begin position="300"/>
        <end position="319"/>
    </location>
</feature>
<keyword evidence="3" id="KW-1185">Reference proteome</keyword>
<organism evidence="2 3">
    <name type="scientific">Urochloa decumbens</name>
    <dbReference type="NCBI Taxonomy" id="240449"/>
    <lineage>
        <taxon>Eukaryota</taxon>
        <taxon>Viridiplantae</taxon>
        <taxon>Streptophyta</taxon>
        <taxon>Embryophyta</taxon>
        <taxon>Tracheophyta</taxon>
        <taxon>Spermatophyta</taxon>
        <taxon>Magnoliopsida</taxon>
        <taxon>Liliopsida</taxon>
        <taxon>Poales</taxon>
        <taxon>Poaceae</taxon>
        <taxon>PACMAD clade</taxon>
        <taxon>Panicoideae</taxon>
        <taxon>Panicodae</taxon>
        <taxon>Paniceae</taxon>
        <taxon>Melinidinae</taxon>
        <taxon>Urochloa</taxon>
    </lineage>
</organism>
<evidence type="ECO:0000313" key="2">
    <source>
        <dbReference type="EMBL" id="CAL4966280.1"/>
    </source>
</evidence>
<proteinExistence type="predicted"/>
<dbReference type="AlphaFoldDB" id="A0ABC8ZT16"/>
<name>A0ABC8ZT16_9POAL</name>
<reference evidence="2" key="1">
    <citation type="submission" date="2024-10" db="EMBL/GenBank/DDBJ databases">
        <authorList>
            <person name="Ryan C."/>
        </authorList>
    </citation>
    <scope>NUCLEOTIDE SEQUENCE [LARGE SCALE GENOMIC DNA]</scope>
</reference>
<gene>
    <name evidence="2" type="ORF">URODEC1_LOCUS47696</name>
</gene>
<accession>A0ABC8ZT16</accession>
<dbReference type="Proteomes" id="UP001497457">
    <property type="component" value="Chromosome 2b"/>
</dbReference>
<dbReference type="PANTHER" id="PTHR31210:SF68">
    <property type="entry name" value="OS06G0727800 PROTEIN"/>
    <property type="match status" value="1"/>
</dbReference>
<evidence type="ECO:0000313" key="3">
    <source>
        <dbReference type="Proteomes" id="UP001497457"/>
    </source>
</evidence>
<dbReference type="EMBL" id="OZ075112">
    <property type="protein sequence ID" value="CAL4966280.1"/>
    <property type="molecule type" value="Genomic_DNA"/>
</dbReference>
<evidence type="ECO:0000256" key="1">
    <source>
        <dbReference type="SAM" id="MobiDB-lite"/>
    </source>
</evidence>
<dbReference type="InterPro" id="IPR007877">
    <property type="entry name" value="DUF707"/>
</dbReference>
<evidence type="ECO:0008006" key="4">
    <source>
        <dbReference type="Google" id="ProtNLM"/>
    </source>
</evidence>
<protein>
    <recommendedName>
        <fullName evidence="4">Hexosyltransferase</fullName>
    </recommendedName>
</protein>
<feature type="region of interest" description="Disordered" evidence="1">
    <location>
        <begin position="59"/>
        <end position="85"/>
    </location>
</feature>
<sequence>MDRSRMKLNPILIAVSAATLGFFIGVSFPLQMAPQLPCYVFPWSGSSDAGNSSTALRATNMLGSNNNNSNTEAAAAEGNKQSTDDPPVPVVVQPINASSQQVVAVVAAAKPTTGAERLPPKMVVSEADLHMRRLWGDPRQDTPARKYLLTMTVGYSEKANVNATIDKRGAVGRDAFPLRRSHCGVGRGVGVVHVGARKQSKWWYAKRFLHPSVVKPYDYVFLWDEDLDTSSDTFDAAEYVRLAGEEARNSSCPDRVLAGGVGVRVALLVQNDLVHGWGLDLNFWRCVEDPEQHMGVVDAPPSTSSLNRQGDPDTGGAGKVRARAWREFADFKARIRDADRAAAAALAAANNTTTRLSPPRSK</sequence>
<dbReference type="Pfam" id="PF05212">
    <property type="entry name" value="DUF707"/>
    <property type="match status" value="3"/>
</dbReference>
<feature type="compositionally biased region" description="Low complexity" evidence="1">
    <location>
        <begin position="59"/>
        <end position="79"/>
    </location>
</feature>